<dbReference type="EMBL" id="AHEV01000051">
    <property type="protein sequence ID" value="EJR29943.1"/>
    <property type="molecule type" value="Genomic_DNA"/>
</dbReference>
<feature type="domain" description="Ricin B lectin" evidence="3">
    <location>
        <begin position="414"/>
        <end position="550"/>
    </location>
</feature>
<dbReference type="SMART" id="SM00458">
    <property type="entry name" value="RICIN"/>
    <property type="match status" value="2"/>
</dbReference>
<dbReference type="InterPro" id="IPR000772">
    <property type="entry name" value="Ricin_B_lectin"/>
</dbReference>
<proteinExistence type="predicted"/>
<dbReference type="SUPFAM" id="SSF50370">
    <property type="entry name" value="Ricin B-like lectins"/>
    <property type="match status" value="2"/>
</dbReference>
<gene>
    <name evidence="4" type="ORF">III_05712</name>
</gene>
<organism evidence="4 5">
    <name type="scientific">Bacillus mycoides</name>
    <dbReference type="NCBI Taxonomy" id="1405"/>
    <lineage>
        <taxon>Bacteria</taxon>
        <taxon>Bacillati</taxon>
        <taxon>Bacillota</taxon>
        <taxon>Bacilli</taxon>
        <taxon>Bacillales</taxon>
        <taxon>Bacillaceae</taxon>
        <taxon>Bacillus</taxon>
        <taxon>Bacillus cereus group</taxon>
    </lineage>
</organism>
<accession>A0ABC9QVQ5</accession>
<dbReference type="Proteomes" id="UP000006976">
    <property type="component" value="Unassembled WGS sequence"/>
</dbReference>
<dbReference type="InterPro" id="IPR018337">
    <property type="entry name" value="Cell_wall/Cho-bd_repeat"/>
</dbReference>
<evidence type="ECO:0000313" key="5">
    <source>
        <dbReference type="Proteomes" id="UP000006976"/>
    </source>
</evidence>
<protein>
    <recommendedName>
        <fullName evidence="3">Ricin B lectin domain-containing protein</fullName>
    </recommendedName>
</protein>
<evidence type="ECO:0000256" key="1">
    <source>
        <dbReference type="ARBA" id="ARBA00022737"/>
    </source>
</evidence>
<dbReference type="PROSITE" id="PS50231">
    <property type="entry name" value="RICIN_B_LECTIN"/>
    <property type="match status" value="2"/>
</dbReference>
<dbReference type="Pfam" id="PF14200">
    <property type="entry name" value="RicinB_lectin_2"/>
    <property type="match status" value="2"/>
</dbReference>
<comment type="caution">
    <text evidence="4">The sequence shown here is derived from an EMBL/GenBank/DDBJ whole genome shotgun (WGS) entry which is preliminary data.</text>
</comment>
<feature type="signal peptide" evidence="2">
    <location>
        <begin position="1"/>
        <end position="31"/>
    </location>
</feature>
<sequence length="896" mass="102012">MKKNFKTIRMGKKLIPATVALGVLFSAAPVAEYKPQAVGKAAVVDVVITSLELLATILEKVGIKWPEGSLAGDTSYYAESYSYTAPKFESGAFYISMYHTKAQWGFSRQIKIYYPDGKNEYYQIRPGEQLKITEAGTMIDLNPSSFSSTFDDILYITQQQLADGNTGVALNESNAIYVKPTSEQNRRLVSDIYRQKNGENSLDGFKGIGEDLTAKFTSEEKELVQLKSTPVGREALTQYVTNNPKSQADFEARKIHVVTDSDKLFETSISNESAGNSLNNGQPLQIIPLYPGSSKVVIKSGSQFLSGKIGSGNDKARLQYTDTFSEDNILELGRNTENSRNGKLQFQLKNKDGANLASNVYGKQYFSTDTSGLSVDWQFTAKTNEGLTEWLNSWAYPMSNSIRDARFNENNIKNGTYHIVAGVNNTSVVDMSTGKDRNVNLYGNHGNGNQKWIFEYDDTQGAYQIKSSVDQNLVLAWLDHDGSNNVFATPNQNKPEHYWIPEDAGDGYFYLKNKKDPNLVLDVQGGYTSNGTNLIVYKKNNSWNQSFKLKKFKDEYVSATNYSEEHYEDERNATTIDLNATYRIASALDNSKVLDTELQSGNTRLWSLDSNHYQHWKLEYNPEQKAYQIKDLYRPNLVLAWLDYGGSRNVFRHPNENKLEHYWIPEDAGDGYFYLKNKKNPNLVLDVQGGNTSNGTNLIVYEKNYGGGQKFKLKREFGRNGFIQEGEDKYYLRGNGVKHTGWLQLAEGRYYLQEDGKMKTGWLQLGREKYYQEDGKMKTGWLRLGSWYYLQEDGKMKTGWLRLGSWYYLQEDGKMKTGWLRLGSWYYLQEDGKMKTGWLRLGSWYYLQEDGKMKTGWLQLGEDRYYLRENGSMRTGKLEIGGTEYNFGKDGKLQSS</sequence>
<keyword evidence="2" id="KW-0732">Signal</keyword>
<dbReference type="Gene3D" id="2.80.10.50">
    <property type="match status" value="2"/>
</dbReference>
<dbReference type="InterPro" id="IPR035992">
    <property type="entry name" value="Ricin_B-like_lectins"/>
</dbReference>
<reference evidence="4 5" key="1">
    <citation type="submission" date="2012-04" db="EMBL/GenBank/DDBJ databases">
        <title>The Genome Sequence of Bacillus cereus VD078.</title>
        <authorList>
            <consortium name="The Broad Institute Genome Sequencing Platform"/>
            <consortium name="The Broad Institute Genome Sequencing Center for Infectious Disease"/>
            <person name="Feldgarden M."/>
            <person name="Van der Auwera G.A."/>
            <person name="Mahillon J."/>
            <person name="Duprez V."/>
            <person name="Timmery S."/>
            <person name="Mattelet C."/>
            <person name="Dierick K."/>
            <person name="Sun M."/>
            <person name="Yu Z."/>
            <person name="Zhu L."/>
            <person name="Hu X."/>
            <person name="Shank E.B."/>
            <person name="Swiecicka I."/>
            <person name="Hansen B.M."/>
            <person name="Andrup L."/>
            <person name="Young S.K."/>
            <person name="Zeng Q."/>
            <person name="Gargeya S."/>
            <person name="Fitzgerald M."/>
            <person name="Haas B."/>
            <person name="Abouelleil A."/>
            <person name="Alvarado L."/>
            <person name="Arachchi H.M."/>
            <person name="Berlin A."/>
            <person name="Chapman S.B."/>
            <person name="Goldberg J."/>
            <person name="Griggs A."/>
            <person name="Gujja S."/>
            <person name="Hansen M."/>
            <person name="Howarth C."/>
            <person name="Imamovic A."/>
            <person name="Larimer J."/>
            <person name="McCowen C."/>
            <person name="Montmayeur A."/>
            <person name="Murphy C."/>
            <person name="Neiman D."/>
            <person name="Pearson M."/>
            <person name="Priest M."/>
            <person name="Roberts A."/>
            <person name="Saif S."/>
            <person name="Shea T."/>
            <person name="Sisk P."/>
            <person name="Sykes S."/>
            <person name="Wortman J."/>
            <person name="Nusbaum C."/>
            <person name="Birren B."/>
        </authorList>
    </citation>
    <scope>NUCLEOTIDE SEQUENCE [LARGE SCALE GENOMIC DNA]</scope>
    <source>
        <strain evidence="4 5">VD078</strain>
    </source>
</reference>
<dbReference type="RefSeq" id="WP_002169777.1">
    <property type="nucleotide sequence ID" value="NZ_JH792253.1"/>
</dbReference>
<feature type="chain" id="PRO_5044764090" description="Ricin B lectin domain-containing protein" evidence="2">
    <location>
        <begin position="32"/>
        <end position="896"/>
    </location>
</feature>
<feature type="domain" description="Ricin B lectin" evidence="3">
    <location>
        <begin position="579"/>
        <end position="714"/>
    </location>
</feature>
<evidence type="ECO:0000259" key="3">
    <source>
        <dbReference type="SMART" id="SM00458"/>
    </source>
</evidence>
<evidence type="ECO:0000256" key="2">
    <source>
        <dbReference type="SAM" id="SignalP"/>
    </source>
</evidence>
<evidence type="ECO:0000313" key="4">
    <source>
        <dbReference type="EMBL" id="EJR29943.1"/>
    </source>
</evidence>
<dbReference type="Gene3D" id="2.10.270.10">
    <property type="entry name" value="Cholin Binding"/>
    <property type="match status" value="4"/>
</dbReference>
<dbReference type="CDD" id="cd23445">
    <property type="entry name" value="beta-trefoil_Ricin_HA17-like"/>
    <property type="match status" value="2"/>
</dbReference>
<keyword evidence="1" id="KW-0677">Repeat</keyword>
<name>A0ABC9QVQ5_BACMY</name>
<dbReference type="AlphaFoldDB" id="A0ABC9QVQ5"/>
<dbReference type="SUPFAM" id="SSF69360">
    <property type="entry name" value="Cell wall binding repeat"/>
    <property type="match status" value="2"/>
</dbReference>
<dbReference type="Pfam" id="PF01473">
    <property type="entry name" value="Choline_bind_1"/>
    <property type="match status" value="7"/>
</dbReference>